<dbReference type="EMBL" id="CM039427">
    <property type="protein sequence ID" value="KAI4353974.1"/>
    <property type="molecule type" value="Genomic_DNA"/>
</dbReference>
<protein>
    <submittedName>
        <fullName evidence="1">Uncharacterized protein</fullName>
    </submittedName>
</protein>
<gene>
    <name evidence="1" type="ORF">L6164_002887</name>
</gene>
<name>A0ACB9Q1J1_BAUVA</name>
<proteinExistence type="predicted"/>
<keyword evidence="2" id="KW-1185">Reference proteome</keyword>
<evidence type="ECO:0000313" key="1">
    <source>
        <dbReference type="EMBL" id="KAI4353974.1"/>
    </source>
</evidence>
<sequence length="682" mass="78020">MEIDEAFCDFHKMRKPQIDLEKGDWESLMKFFQEHKEAVLESFDFSGNTVIYRVAALKKSQILRNLLDMLSPRDQWHALRIKNVHGNTVLHNGELSVEIAKIVLEYEKELLRPSGKEIYPQQQEEKYLPLLEIRNAKGETPIYRAALDGNLKLLKYFTNQVVDLKMHYHRNQDKLSILHASVSAGYFDVALWLLKKNRTLANEKNDNECTSLQLLSTMPLVFRSGTKFGTIEKLIYKFLPEFPYNVDDDNDDDNIMVRDIETGENIKNHHISVLSRVNSAIWKRLAEGWDAIENICAIKMMNKLAAVLADVLVQKDNSWKKSFHYKQRPTKISTATFSPSNVSSEPEMDKQYTPDSDYTPLLLAAAKGVVEIVERILELYPEAINHVSKDELNILHVAVIYRQKKIYRIVKKYGACKSLSYRLASNGNSVLHQVGSMKFYRGTHEAGIAYQLQEELHWFHRVLKILPNNLVLHCNDDKLTAFELFKIEHEKMLNDAQDWIKGTAQSCSTVATLIASVVYAAAYSTPGGTDDRGLPNFLGSSNFLFFTIADVVALGSSLASVVMFLSILTSSYKIKHFYKIVFRRLSLGFAFLSLSLISTMLAFSATVVITVKLEKSKWTLTLIYTAAALFPVVVFISFGKLFYEVIKDLQRQTLGKIWNMIPKCFKRLPQLFGRLVCRKHNN</sequence>
<accession>A0ACB9Q1J1</accession>
<organism evidence="1 2">
    <name type="scientific">Bauhinia variegata</name>
    <name type="common">Purple orchid tree</name>
    <name type="synonym">Phanera variegata</name>
    <dbReference type="NCBI Taxonomy" id="167791"/>
    <lineage>
        <taxon>Eukaryota</taxon>
        <taxon>Viridiplantae</taxon>
        <taxon>Streptophyta</taxon>
        <taxon>Embryophyta</taxon>
        <taxon>Tracheophyta</taxon>
        <taxon>Spermatophyta</taxon>
        <taxon>Magnoliopsida</taxon>
        <taxon>eudicotyledons</taxon>
        <taxon>Gunneridae</taxon>
        <taxon>Pentapetalae</taxon>
        <taxon>rosids</taxon>
        <taxon>fabids</taxon>
        <taxon>Fabales</taxon>
        <taxon>Fabaceae</taxon>
        <taxon>Cercidoideae</taxon>
        <taxon>Cercideae</taxon>
        <taxon>Bauhiniinae</taxon>
        <taxon>Bauhinia</taxon>
    </lineage>
</organism>
<dbReference type="Proteomes" id="UP000828941">
    <property type="component" value="Chromosome 2"/>
</dbReference>
<evidence type="ECO:0000313" key="2">
    <source>
        <dbReference type="Proteomes" id="UP000828941"/>
    </source>
</evidence>
<reference evidence="1 2" key="1">
    <citation type="journal article" date="2022" name="DNA Res.">
        <title>Chromosomal-level genome assembly of the orchid tree Bauhinia variegata (Leguminosae; Cercidoideae) supports the allotetraploid origin hypothesis of Bauhinia.</title>
        <authorList>
            <person name="Zhong Y."/>
            <person name="Chen Y."/>
            <person name="Zheng D."/>
            <person name="Pang J."/>
            <person name="Liu Y."/>
            <person name="Luo S."/>
            <person name="Meng S."/>
            <person name="Qian L."/>
            <person name="Wei D."/>
            <person name="Dai S."/>
            <person name="Zhou R."/>
        </authorList>
    </citation>
    <scope>NUCLEOTIDE SEQUENCE [LARGE SCALE GENOMIC DNA]</scope>
    <source>
        <strain evidence="1">BV-YZ2020</strain>
    </source>
</reference>
<comment type="caution">
    <text evidence="1">The sequence shown here is derived from an EMBL/GenBank/DDBJ whole genome shotgun (WGS) entry which is preliminary data.</text>
</comment>